<organism evidence="1 2">
    <name type="scientific">Laribacter hongkongensis</name>
    <dbReference type="NCBI Taxonomy" id="168471"/>
    <lineage>
        <taxon>Bacteria</taxon>
        <taxon>Pseudomonadati</taxon>
        <taxon>Pseudomonadota</taxon>
        <taxon>Betaproteobacteria</taxon>
        <taxon>Neisseriales</taxon>
        <taxon>Aquaspirillaceae</taxon>
        <taxon>Laribacter</taxon>
    </lineage>
</organism>
<dbReference type="EMBL" id="CP022115">
    <property type="protein sequence ID" value="ASJ23536.1"/>
    <property type="molecule type" value="Genomic_DNA"/>
</dbReference>
<protein>
    <submittedName>
        <fullName evidence="1">Uncharacterized protein</fullName>
    </submittedName>
</protein>
<evidence type="ECO:0000313" key="1">
    <source>
        <dbReference type="EMBL" id="ASJ23536.1"/>
    </source>
</evidence>
<gene>
    <name evidence="1" type="ORF">LHGZ1_0705</name>
</gene>
<sequence length="56" mass="6267">MENARPTNVKLNDFFLAGQALIRSLITNALAKINSCLFVMNHISSPTDIRVRIIQP</sequence>
<dbReference type="AlphaFoldDB" id="A0A248LGI2"/>
<reference evidence="2" key="1">
    <citation type="submission" date="2017-06" db="EMBL/GenBank/DDBJ databases">
        <title>Whole genome sequence of Laribacter hongkongensis LHGZ1.</title>
        <authorList>
            <person name="Chen D."/>
            <person name="Wu H."/>
            <person name="Chen J."/>
        </authorList>
    </citation>
    <scope>NUCLEOTIDE SEQUENCE [LARGE SCALE GENOMIC DNA]</scope>
    <source>
        <strain evidence="2">LHGZ1</strain>
    </source>
</reference>
<accession>A0A248LGI2</accession>
<proteinExistence type="predicted"/>
<name>A0A248LGI2_9NEIS</name>
<evidence type="ECO:0000313" key="2">
    <source>
        <dbReference type="Proteomes" id="UP000197424"/>
    </source>
</evidence>
<dbReference type="Proteomes" id="UP000197424">
    <property type="component" value="Chromosome"/>
</dbReference>